<dbReference type="PANTHER" id="PTHR45881:SF5">
    <property type="entry name" value="FORK-HEAD DOMAIN-CONTAINING PROTEIN"/>
    <property type="match status" value="1"/>
</dbReference>
<dbReference type="FunFam" id="1.10.10.10:FF:000522">
    <property type="entry name" value="Forkhead domain protein"/>
    <property type="match status" value="1"/>
</dbReference>
<reference evidence="9 10" key="1">
    <citation type="submission" date="2016-12" db="EMBL/GenBank/DDBJ databases">
        <title>The genomes of Aspergillus section Nigri reveals drivers in fungal speciation.</title>
        <authorList>
            <consortium name="DOE Joint Genome Institute"/>
            <person name="Vesth T.C."/>
            <person name="Nybo J."/>
            <person name="Theobald S."/>
            <person name="Brandl J."/>
            <person name="Frisvad J.C."/>
            <person name="Nielsen K.F."/>
            <person name="Lyhne E.K."/>
            <person name="Kogle M.E."/>
            <person name="Kuo A."/>
            <person name="Riley R."/>
            <person name="Clum A."/>
            <person name="Nolan M."/>
            <person name="Lipzen A."/>
            <person name="Salamov A."/>
            <person name="Henrissat B."/>
            <person name="Wiebenga A."/>
            <person name="De Vries R.P."/>
            <person name="Grigoriev I.V."/>
            <person name="Mortensen U.H."/>
            <person name="Andersen M.R."/>
            <person name="Baker S.E."/>
        </authorList>
    </citation>
    <scope>NUCLEOTIDE SEQUENCE [LARGE SCALE GENOMIC DNA]</scope>
    <source>
        <strain evidence="9 10">IBT 23096</strain>
    </source>
</reference>
<evidence type="ECO:0000256" key="7">
    <source>
        <dbReference type="SAM" id="MobiDB-lite"/>
    </source>
</evidence>
<name>A0A2I2FYE3_9EURO</name>
<dbReference type="SMART" id="SM00339">
    <property type="entry name" value="FH"/>
    <property type="match status" value="1"/>
</dbReference>
<proteinExistence type="predicted"/>
<protein>
    <recommendedName>
        <fullName evidence="8">Fork-head domain-containing protein</fullName>
    </recommendedName>
</protein>
<dbReference type="Pfam" id="PF00250">
    <property type="entry name" value="Forkhead"/>
    <property type="match status" value="1"/>
</dbReference>
<dbReference type="STRING" id="1392250.A0A2I2FYE3"/>
<keyword evidence="4" id="KW-0804">Transcription</keyword>
<keyword evidence="5 6" id="KW-0539">Nucleus</keyword>
<dbReference type="PANTHER" id="PTHR45881">
    <property type="entry name" value="CHECKPOINT SUPPRESSOR 1-LIKE, ISOFORM A-RELATED"/>
    <property type="match status" value="1"/>
</dbReference>
<evidence type="ECO:0000256" key="1">
    <source>
        <dbReference type="ARBA" id="ARBA00004123"/>
    </source>
</evidence>
<feature type="region of interest" description="Disordered" evidence="7">
    <location>
        <begin position="309"/>
        <end position="334"/>
    </location>
</feature>
<evidence type="ECO:0000256" key="5">
    <source>
        <dbReference type="ARBA" id="ARBA00023242"/>
    </source>
</evidence>
<accession>A0A2I2FYE3</accession>
<dbReference type="PROSITE" id="PS50096">
    <property type="entry name" value="IQ"/>
    <property type="match status" value="1"/>
</dbReference>
<evidence type="ECO:0000256" key="4">
    <source>
        <dbReference type="ARBA" id="ARBA00023163"/>
    </source>
</evidence>
<feature type="region of interest" description="Disordered" evidence="7">
    <location>
        <begin position="70"/>
        <end position="214"/>
    </location>
</feature>
<feature type="region of interest" description="Disordered" evidence="7">
    <location>
        <begin position="1"/>
        <end position="51"/>
    </location>
</feature>
<dbReference type="InterPro" id="IPR036390">
    <property type="entry name" value="WH_DNA-bd_sf"/>
</dbReference>
<dbReference type="OrthoDB" id="5954824at2759"/>
<evidence type="ECO:0000313" key="10">
    <source>
        <dbReference type="Proteomes" id="UP000234275"/>
    </source>
</evidence>
<dbReference type="GO" id="GO:0005634">
    <property type="term" value="C:nucleus"/>
    <property type="evidence" value="ECO:0007669"/>
    <property type="project" value="UniProtKB-SubCell"/>
</dbReference>
<evidence type="ECO:0000259" key="8">
    <source>
        <dbReference type="PROSITE" id="PS50039"/>
    </source>
</evidence>
<dbReference type="Proteomes" id="UP000234275">
    <property type="component" value="Unassembled WGS sequence"/>
</dbReference>
<feature type="compositionally biased region" description="Polar residues" evidence="7">
    <location>
        <begin position="31"/>
        <end position="51"/>
    </location>
</feature>
<dbReference type="CDD" id="cd20032">
    <property type="entry name" value="FH_FOXO"/>
    <property type="match status" value="1"/>
</dbReference>
<comment type="subcellular location">
    <subcellularLocation>
        <location evidence="1 6">Nucleus</location>
    </subcellularLocation>
</comment>
<dbReference type="InterPro" id="IPR036388">
    <property type="entry name" value="WH-like_DNA-bd_sf"/>
</dbReference>
<organism evidence="9 10">
    <name type="scientific">Aspergillus steynii IBT 23096</name>
    <dbReference type="NCBI Taxonomy" id="1392250"/>
    <lineage>
        <taxon>Eukaryota</taxon>
        <taxon>Fungi</taxon>
        <taxon>Dikarya</taxon>
        <taxon>Ascomycota</taxon>
        <taxon>Pezizomycotina</taxon>
        <taxon>Eurotiomycetes</taxon>
        <taxon>Eurotiomycetidae</taxon>
        <taxon>Eurotiales</taxon>
        <taxon>Aspergillaceae</taxon>
        <taxon>Aspergillus</taxon>
        <taxon>Aspergillus subgen. Circumdati</taxon>
    </lineage>
</organism>
<feature type="compositionally biased region" description="Polar residues" evidence="7">
    <location>
        <begin position="1"/>
        <end position="21"/>
    </location>
</feature>
<dbReference type="SUPFAM" id="SSF46785">
    <property type="entry name" value="Winged helix' DNA-binding domain"/>
    <property type="match status" value="1"/>
</dbReference>
<dbReference type="EMBL" id="MSFO01000007">
    <property type="protein sequence ID" value="PLB45650.1"/>
    <property type="molecule type" value="Genomic_DNA"/>
</dbReference>
<evidence type="ECO:0000256" key="3">
    <source>
        <dbReference type="ARBA" id="ARBA00023125"/>
    </source>
</evidence>
<feature type="compositionally biased region" description="Low complexity" evidence="7">
    <location>
        <begin position="178"/>
        <end position="192"/>
    </location>
</feature>
<evidence type="ECO:0000256" key="2">
    <source>
        <dbReference type="ARBA" id="ARBA00023015"/>
    </source>
</evidence>
<dbReference type="RefSeq" id="XP_024700952.1">
    <property type="nucleotide sequence ID" value="XM_024851034.1"/>
</dbReference>
<feature type="compositionally biased region" description="Polar residues" evidence="7">
    <location>
        <begin position="129"/>
        <end position="141"/>
    </location>
</feature>
<dbReference type="Gene3D" id="1.10.10.10">
    <property type="entry name" value="Winged helix-like DNA-binding domain superfamily/Winged helix DNA-binding domain"/>
    <property type="match status" value="1"/>
</dbReference>
<comment type="caution">
    <text evidence="9">The sequence shown here is derived from an EMBL/GenBank/DDBJ whole genome shotgun (WGS) entry which is preliminary data.</text>
</comment>
<evidence type="ECO:0000313" key="9">
    <source>
        <dbReference type="EMBL" id="PLB45650.1"/>
    </source>
</evidence>
<dbReference type="PROSITE" id="PS50039">
    <property type="entry name" value="FORK_HEAD_3"/>
    <property type="match status" value="1"/>
</dbReference>
<dbReference type="GO" id="GO:0000981">
    <property type="term" value="F:DNA-binding transcription factor activity, RNA polymerase II-specific"/>
    <property type="evidence" value="ECO:0007669"/>
    <property type="project" value="TreeGrafter"/>
</dbReference>
<dbReference type="VEuPathDB" id="FungiDB:P170DRAFT_449306"/>
<dbReference type="AlphaFoldDB" id="A0A2I2FYE3"/>
<dbReference type="GO" id="GO:0000978">
    <property type="term" value="F:RNA polymerase II cis-regulatory region sequence-specific DNA binding"/>
    <property type="evidence" value="ECO:0007669"/>
    <property type="project" value="TreeGrafter"/>
</dbReference>
<sequence length="463" mass="50343">MDRYVPSSNFQLETAGSSSVSDGALGETSRHSNPCSTIENWTSSNSRSPGSMISCQHPCAVGMPPSYSMGPSHPPMETVAEGGPRVFPYDQGWPSSLMAPSSTTAPLQPGLRRSHEYNGPPEWGRETDGSTFNPDPSSYASSRAHVSPQHQPEASGTHYPSTTLSPPSPTISVASYQSGHGSSKPHPSSTKPGMERDDMQTSPEDTEEDANADPPYSLLIYQALRNAPDMKLPLQGIYSWFVKNTAKGKDRNSKGWQNSIRHNLSMNAGFEAVREESVPGKKSVNYWRLTDEAVKNGIQSTTRYRKQANYKKTLGSDPPAPQRQRSGAKGGKATKITAKFRGHVSQDELRRERCRQRLACQRRPPKGLYGQYYHHHQSPTTTVSPFHVPGPPLTRPSVEPFDLGSVVGCADAPPCTPIFCDMAGPAPDCPAMDNGFMGWCVLQPFPHGLLTGPEISSDLHLGV</sequence>
<evidence type="ECO:0000256" key="6">
    <source>
        <dbReference type="PROSITE-ProRule" id="PRU00089"/>
    </source>
</evidence>
<dbReference type="GeneID" id="36558733"/>
<keyword evidence="3 6" id="KW-0238">DNA-binding</keyword>
<keyword evidence="2" id="KW-0805">Transcription regulation</keyword>
<feature type="DNA-binding region" description="Fork-head" evidence="6">
    <location>
        <begin position="216"/>
        <end position="308"/>
    </location>
</feature>
<keyword evidence="10" id="KW-1185">Reference proteome</keyword>
<dbReference type="InterPro" id="IPR001766">
    <property type="entry name" value="Fork_head_dom"/>
</dbReference>
<dbReference type="InterPro" id="IPR030456">
    <property type="entry name" value="TF_fork_head_CS_2"/>
</dbReference>
<dbReference type="PROSITE" id="PS00658">
    <property type="entry name" value="FORK_HEAD_2"/>
    <property type="match status" value="1"/>
</dbReference>
<gene>
    <name evidence="9" type="ORF">P170DRAFT_449306</name>
</gene>
<feature type="domain" description="Fork-head" evidence="8">
    <location>
        <begin position="216"/>
        <end position="308"/>
    </location>
</feature>